<name>A0A9X0CPT8_9CNID</name>
<dbReference type="SMART" id="SM00042">
    <property type="entry name" value="CUB"/>
    <property type="match status" value="1"/>
</dbReference>
<evidence type="ECO:0000256" key="2">
    <source>
        <dbReference type="ARBA" id="ARBA00023157"/>
    </source>
</evidence>
<evidence type="ECO:0000256" key="4">
    <source>
        <dbReference type="SAM" id="SignalP"/>
    </source>
</evidence>
<dbReference type="OrthoDB" id="5985940at2759"/>
<dbReference type="CDD" id="cd00041">
    <property type="entry name" value="CUB"/>
    <property type="match status" value="1"/>
</dbReference>
<feature type="chain" id="PRO_5040792369" description="CUB domain-containing protein" evidence="4">
    <location>
        <begin position="18"/>
        <end position="210"/>
    </location>
</feature>
<reference evidence="6" key="1">
    <citation type="submission" date="2023-01" db="EMBL/GenBank/DDBJ databases">
        <title>Genome assembly of the deep-sea coral Lophelia pertusa.</title>
        <authorList>
            <person name="Herrera S."/>
            <person name="Cordes E."/>
        </authorList>
    </citation>
    <scope>NUCLEOTIDE SEQUENCE</scope>
    <source>
        <strain evidence="6">USNM1676648</strain>
        <tissue evidence="6">Polyp</tissue>
    </source>
</reference>
<comment type="caution">
    <text evidence="6">The sequence shown here is derived from an EMBL/GenBank/DDBJ whole genome shotgun (WGS) entry which is preliminary data.</text>
</comment>
<evidence type="ECO:0000313" key="6">
    <source>
        <dbReference type="EMBL" id="KAJ7371235.1"/>
    </source>
</evidence>
<dbReference type="AlphaFoldDB" id="A0A9X0CPT8"/>
<dbReference type="SUPFAM" id="SSF49854">
    <property type="entry name" value="Spermadhesin, CUB domain"/>
    <property type="match status" value="2"/>
</dbReference>
<organism evidence="6 7">
    <name type="scientific">Desmophyllum pertusum</name>
    <dbReference type="NCBI Taxonomy" id="174260"/>
    <lineage>
        <taxon>Eukaryota</taxon>
        <taxon>Metazoa</taxon>
        <taxon>Cnidaria</taxon>
        <taxon>Anthozoa</taxon>
        <taxon>Hexacorallia</taxon>
        <taxon>Scleractinia</taxon>
        <taxon>Caryophylliina</taxon>
        <taxon>Caryophylliidae</taxon>
        <taxon>Desmophyllum</taxon>
    </lineage>
</organism>
<dbReference type="PROSITE" id="PS01180">
    <property type="entry name" value="CUB"/>
    <property type="match status" value="2"/>
</dbReference>
<keyword evidence="1" id="KW-0677">Repeat</keyword>
<keyword evidence="7" id="KW-1185">Reference proteome</keyword>
<dbReference type="EMBL" id="MU826850">
    <property type="protein sequence ID" value="KAJ7371235.1"/>
    <property type="molecule type" value="Genomic_DNA"/>
</dbReference>
<dbReference type="PANTHER" id="PTHR24251:SF30">
    <property type="entry name" value="MEMBRANE FRIZZLED-RELATED PROTEIN"/>
    <property type="match status" value="1"/>
</dbReference>
<evidence type="ECO:0000259" key="5">
    <source>
        <dbReference type="PROSITE" id="PS01180"/>
    </source>
</evidence>
<gene>
    <name evidence="6" type="ORF">OS493_027349</name>
</gene>
<keyword evidence="4" id="KW-0732">Signal</keyword>
<feature type="signal peptide" evidence="4">
    <location>
        <begin position="1"/>
        <end position="17"/>
    </location>
</feature>
<dbReference type="Pfam" id="PF00431">
    <property type="entry name" value="CUB"/>
    <property type="match status" value="2"/>
</dbReference>
<accession>A0A9X0CPT8</accession>
<evidence type="ECO:0000256" key="1">
    <source>
        <dbReference type="ARBA" id="ARBA00022737"/>
    </source>
</evidence>
<dbReference type="InterPro" id="IPR035914">
    <property type="entry name" value="Sperma_CUB_dom_sf"/>
</dbReference>
<proteinExistence type="predicted"/>
<feature type="domain" description="CUB" evidence="5">
    <location>
        <begin position="149"/>
        <end position="210"/>
    </location>
</feature>
<evidence type="ECO:0000256" key="3">
    <source>
        <dbReference type="PROSITE-ProRule" id="PRU00059"/>
    </source>
</evidence>
<dbReference type="Gene3D" id="2.60.120.290">
    <property type="entry name" value="Spermadhesin, CUB domain"/>
    <property type="match status" value="2"/>
</dbReference>
<comment type="caution">
    <text evidence="3">Lacks conserved residue(s) required for the propagation of feature annotation.</text>
</comment>
<dbReference type="Proteomes" id="UP001163046">
    <property type="component" value="Unassembled WGS sequence"/>
</dbReference>
<evidence type="ECO:0000313" key="7">
    <source>
        <dbReference type="Proteomes" id="UP001163046"/>
    </source>
</evidence>
<sequence length="210" mass="23536">MFLQLLTGLSVLKVVLGARSCDRQYTLSSGTVTSQTSGYYSNNQNCQYDIQVNFGKGIKLTWSTFDIKGYMPNCNDDYVEIFIGCRRYSIGRYCNQNENNLNTPFDVYSPDNCLRIKFHSDGSTNGRGFKAYYSAFSLTAGTSGVGGSCSSTRSLSSSYGVISSQSWPRAYPSLKDCYWKIDVGRYKNIKIAFMDFNLESDKGVIMIKLK</sequence>
<protein>
    <recommendedName>
        <fullName evidence="5">CUB domain-containing protein</fullName>
    </recommendedName>
</protein>
<dbReference type="InterPro" id="IPR000859">
    <property type="entry name" value="CUB_dom"/>
</dbReference>
<feature type="domain" description="CUB" evidence="5">
    <location>
        <begin position="21"/>
        <end position="136"/>
    </location>
</feature>
<keyword evidence="2" id="KW-1015">Disulfide bond</keyword>
<dbReference type="PANTHER" id="PTHR24251">
    <property type="entry name" value="OVOCHYMASE-RELATED"/>
    <property type="match status" value="1"/>
</dbReference>